<comment type="caution">
    <text evidence="1">The sequence shown here is derived from an EMBL/GenBank/DDBJ whole genome shotgun (WGS) entry which is preliminary data.</text>
</comment>
<gene>
    <name evidence="1" type="ORF">M9H77_00926</name>
</gene>
<organism evidence="1 2">
    <name type="scientific">Catharanthus roseus</name>
    <name type="common">Madagascar periwinkle</name>
    <name type="synonym">Vinca rosea</name>
    <dbReference type="NCBI Taxonomy" id="4058"/>
    <lineage>
        <taxon>Eukaryota</taxon>
        <taxon>Viridiplantae</taxon>
        <taxon>Streptophyta</taxon>
        <taxon>Embryophyta</taxon>
        <taxon>Tracheophyta</taxon>
        <taxon>Spermatophyta</taxon>
        <taxon>Magnoliopsida</taxon>
        <taxon>eudicotyledons</taxon>
        <taxon>Gunneridae</taxon>
        <taxon>Pentapetalae</taxon>
        <taxon>asterids</taxon>
        <taxon>lamiids</taxon>
        <taxon>Gentianales</taxon>
        <taxon>Apocynaceae</taxon>
        <taxon>Rauvolfioideae</taxon>
        <taxon>Vinceae</taxon>
        <taxon>Catharanthinae</taxon>
        <taxon>Catharanthus</taxon>
    </lineage>
</organism>
<dbReference type="Proteomes" id="UP001060085">
    <property type="component" value="Linkage Group LG01"/>
</dbReference>
<reference evidence="2" key="1">
    <citation type="journal article" date="2023" name="Nat. Plants">
        <title>Single-cell RNA sequencing provides a high-resolution roadmap for understanding the multicellular compartmentation of specialized metabolism.</title>
        <authorList>
            <person name="Sun S."/>
            <person name="Shen X."/>
            <person name="Li Y."/>
            <person name="Li Y."/>
            <person name="Wang S."/>
            <person name="Li R."/>
            <person name="Zhang H."/>
            <person name="Shen G."/>
            <person name="Guo B."/>
            <person name="Wei J."/>
            <person name="Xu J."/>
            <person name="St-Pierre B."/>
            <person name="Chen S."/>
            <person name="Sun C."/>
        </authorList>
    </citation>
    <scope>NUCLEOTIDE SEQUENCE [LARGE SCALE GENOMIC DNA]</scope>
</reference>
<keyword evidence="2" id="KW-1185">Reference proteome</keyword>
<accession>A0ACC0C445</accession>
<evidence type="ECO:0000313" key="2">
    <source>
        <dbReference type="Proteomes" id="UP001060085"/>
    </source>
</evidence>
<sequence length="337" mass="38895">MKFGETFTEFLHGDQERFLVKCSHVEYKRLKKVLKICRSCRNQTDDGSNGEELGGRTRVDSKTSSFCRCESCPLCDQMFFSELMKEASDVVGCFSSRVRRLLHLHISSGLQRYFGVLRHCFMNDQQALLQEGRLLIQYVTMNALAIRKILKKYDKVHSSHTGWRFRSKMRAEHIEILQSPWLIELGAFCINFNETSGLNPNELCSPFSCDFSSSEPVMTMMLPDSMKLEYNLTCPICLDIVFNPYALSCGHLFCKSCACSAASVMIFQGPKSASSDSKCPVCREDRVYANSVHMIELDMLLKKKCKEYWKERLVAERTEMLKQTKAYWDLQAKYMIY</sequence>
<protein>
    <submittedName>
        <fullName evidence="1">Uncharacterized protein</fullName>
    </submittedName>
</protein>
<name>A0ACC0C445_CATRO</name>
<evidence type="ECO:0000313" key="1">
    <source>
        <dbReference type="EMBL" id="KAI5679699.1"/>
    </source>
</evidence>
<proteinExistence type="predicted"/>
<dbReference type="EMBL" id="CM044701">
    <property type="protein sequence ID" value="KAI5679699.1"/>
    <property type="molecule type" value="Genomic_DNA"/>
</dbReference>